<dbReference type="Gene3D" id="3.40.190.10">
    <property type="entry name" value="Periplasmic binding protein-like II"/>
    <property type="match status" value="1"/>
</dbReference>
<dbReference type="InterPro" id="IPR006059">
    <property type="entry name" value="SBP"/>
</dbReference>
<gene>
    <name evidence="6" type="ORF">GCM10010249_11190</name>
</gene>
<keyword evidence="7" id="KW-1185">Reference proteome</keyword>
<dbReference type="AlphaFoldDB" id="A0A918EK35"/>
<reference evidence="6" key="2">
    <citation type="submission" date="2020-09" db="EMBL/GenBank/DDBJ databases">
        <authorList>
            <person name="Sun Q."/>
            <person name="Ohkuma M."/>
        </authorList>
    </citation>
    <scope>NUCLEOTIDE SEQUENCE</scope>
    <source>
        <strain evidence="6">JCM 4335</strain>
    </source>
</reference>
<evidence type="ECO:0000256" key="1">
    <source>
        <dbReference type="ARBA" id="ARBA00004196"/>
    </source>
</evidence>
<dbReference type="EMBL" id="BMSV01000002">
    <property type="protein sequence ID" value="GGP95004.1"/>
    <property type="molecule type" value="Genomic_DNA"/>
</dbReference>
<evidence type="ECO:0000256" key="2">
    <source>
        <dbReference type="ARBA" id="ARBA00008520"/>
    </source>
</evidence>
<proteinExistence type="inferred from homology"/>
<evidence type="ECO:0000256" key="4">
    <source>
        <dbReference type="ARBA" id="ARBA00022729"/>
    </source>
</evidence>
<dbReference type="GO" id="GO:0030313">
    <property type="term" value="C:cell envelope"/>
    <property type="evidence" value="ECO:0007669"/>
    <property type="project" value="UniProtKB-SubCell"/>
</dbReference>
<dbReference type="SUPFAM" id="SSF53850">
    <property type="entry name" value="Periplasmic binding protein-like II"/>
    <property type="match status" value="1"/>
</dbReference>
<dbReference type="PANTHER" id="PTHR43649">
    <property type="entry name" value="ARABINOSE-BINDING PROTEIN-RELATED"/>
    <property type="match status" value="1"/>
</dbReference>
<organism evidence="6 7">
    <name type="scientific">Streptomyces roseolilacinus</name>
    <dbReference type="NCBI Taxonomy" id="66904"/>
    <lineage>
        <taxon>Bacteria</taxon>
        <taxon>Bacillati</taxon>
        <taxon>Actinomycetota</taxon>
        <taxon>Actinomycetes</taxon>
        <taxon>Kitasatosporales</taxon>
        <taxon>Streptomycetaceae</taxon>
        <taxon>Streptomyces</taxon>
    </lineage>
</organism>
<evidence type="ECO:0000256" key="5">
    <source>
        <dbReference type="SAM" id="SignalP"/>
    </source>
</evidence>
<dbReference type="PANTHER" id="PTHR43649:SF31">
    <property type="entry name" value="SN-GLYCEROL-3-PHOSPHATE-BINDING PERIPLASMIC PROTEIN UGPB"/>
    <property type="match status" value="1"/>
</dbReference>
<dbReference type="Proteomes" id="UP000654123">
    <property type="component" value="Unassembled WGS sequence"/>
</dbReference>
<dbReference type="RefSeq" id="WP_189530386.1">
    <property type="nucleotide sequence ID" value="NZ_BMSV01000002.1"/>
</dbReference>
<keyword evidence="6" id="KW-0449">Lipoprotein</keyword>
<comment type="similarity">
    <text evidence="2">Belongs to the bacterial solute-binding protein 1 family.</text>
</comment>
<feature type="signal peptide" evidence="5">
    <location>
        <begin position="1"/>
        <end position="37"/>
    </location>
</feature>
<evidence type="ECO:0000313" key="6">
    <source>
        <dbReference type="EMBL" id="GGP95004.1"/>
    </source>
</evidence>
<sequence length="564" mass="61434">MTPNSPSPRSSGPSRRSFLSSTAVVAAAVAGGAPLLAACGGDGQSERKDGATSGKDAARILPTYVPQDIVKPDIPAKNGSSAGFTTAIATARLKASVPRKLGKGGTVKVMAPLWGSPPKSDNPWYRAMDEAIGVRTQWQNQDGNTYDEKLGAVLASSEIPDVVVVPGWNLTGKIPSAVNAKFADLGPYLSGDKVKEYPNLAAVPTDAWQRSIFGGALRGVPMPASYVINIVPYYRRDVFEQRGYQVPRSADEFLGWAKEATSAKAKVWACDDMKWTAFNAFGVFPGSDKALWWDMVDGKLVNRVETEEYLEALEWVRKLYAANVVHPDAKAQNQGDSGNRFTAGQVLVYNNDLSHWYVKSIEQATQNPDFAMAGMDVFGHDGSAPRLYAQQPANIFAFVSKQASEAVVRDFLAVANFCAAPYGTKERLLTDYGVEGTHHTVQKGMPVKNDTGHLQVTGAFDLLGDPASYLAHPDRPDIVKAQVEWQQRMGAFTKKTAFYGLTVTEPNRWTNLADDFEQLEDDVVRGRKKVSDVQQAVSEWRSKGGDQLRDWYRKLLDDAGSAAN</sequence>
<dbReference type="InterPro" id="IPR050490">
    <property type="entry name" value="Bact_solute-bd_prot1"/>
</dbReference>
<keyword evidence="3" id="KW-0813">Transport</keyword>
<protein>
    <submittedName>
        <fullName evidence="6">Lipoprotein</fullName>
    </submittedName>
</protein>
<keyword evidence="4 5" id="KW-0732">Signal</keyword>
<dbReference type="Pfam" id="PF13416">
    <property type="entry name" value="SBP_bac_8"/>
    <property type="match status" value="1"/>
</dbReference>
<dbReference type="InterPro" id="IPR006311">
    <property type="entry name" value="TAT_signal"/>
</dbReference>
<evidence type="ECO:0000313" key="7">
    <source>
        <dbReference type="Proteomes" id="UP000654123"/>
    </source>
</evidence>
<dbReference type="PROSITE" id="PS51318">
    <property type="entry name" value="TAT"/>
    <property type="match status" value="1"/>
</dbReference>
<evidence type="ECO:0000256" key="3">
    <source>
        <dbReference type="ARBA" id="ARBA00022448"/>
    </source>
</evidence>
<comment type="caution">
    <text evidence="6">The sequence shown here is derived from an EMBL/GenBank/DDBJ whole genome shotgun (WGS) entry which is preliminary data.</text>
</comment>
<comment type="subcellular location">
    <subcellularLocation>
        <location evidence="1">Cell envelope</location>
    </subcellularLocation>
</comment>
<accession>A0A918EK35</accession>
<reference evidence="6" key="1">
    <citation type="journal article" date="2014" name="Int. J. Syst. Evol. Microbiol.">
        <title>Complete genome sequence of Corynebacterium casei LMG S-19264T (=DSM 44701T), isolated from a smear-ripened cheese.</title>
        <authorList>
            <consortium name="US DOE Joint Genome Institute (JGI-PGF)"/>
            <person name="Walter F."/>
            <person name="Albersmeier A."/>
            <person name="Kalinowski J."/>
            <person name="Ruckert C."/>
        </authorList>
    </citation>
    <scope>NUCLEOTIDE SEQUENCE</scope>
    <source>
        <strain evidence="6">JCM 4335</strain>
    </source>
</reference>
<feature type="chain" id="PRO_5039131292" evidence="5">
    <location>
        <begin position="38"/>
        <end position="564"/>
    </location>
</feature>
<name>A0A918EK35_9ACTN</name>